<keyword evidence="1" id="KW-1133">Transmembrane helix</keyword>
<evidence type="ECO:0000313" key="4">
    <source>
        <dbReference type="Proteomes" id="UP000642070"/>
    </source>
</evidence>
<reference evidence="3" key="1">
    <citation type="journal article" date="2014" name="Int. J. Syst. Evol. Microbiol.">
        <title>Complete genome sequence of Corynebacterium casei LMG S-19264T (=DSM 44701T), isolated from a smear-ripened cheese.</title>
        <authorList>
            <consortium name="US DOE Joint Genome Institute (JGI-PGF)"/>
            <person name="Walter F."/>
            <person name="Albersmeier A."/>
            <person name="Kalinowski J."/>
            <person name="Ruckert C."/>
        </authorList>
    </citation>
    <scope>NUCLEOTIDE SEQUENCE</scope>
    <source>
        <strain evidence="3">JCM 19831</strain>
    </source>
</reference>
<evidence type="ECO:0000256" key="2">
    <source>
        <dbReference type="SAM" id="SignalP"/>
    </source>
</evidence>
<dbReference type="Proteomes" id="UP000642070">
    <property type="component" value="Unassembled WGS sequence"/>
</dbReference>
<reference evidence="3" key="2">
    <citation type="submission" date="2020-09" db="EMBL/GenBank/DDBJ databases">
        <authorList>
            <person name="Sun Q."/>
            <person name="Ohkuma M."/>
        </authorList>
    </citation>
    <scope>NUCLEOTIDE SEQUENCE</scope>
    <source>
        <strain evidence="3">JCM 19831</strain>
    </source>
</reference>
<dbReference type="AlphaFoldDB" id="A0A917UD88"/>
<dbReference type="EMBL" id="BMPI01000097">
    <property type="protein sequence ID" value="GGM84686.1"/>
    <property type="molecule type" value="Genomic_DNA"/>
</dbReference>
<evidence type="ECO:0000313" key="3">
    <source>
        <dbReference type="EMBL" id="GGM84686.1"/>
    </source>
</evidence>
<organism evidence="3 4">
    <name type="scientific">Dactylosporangium sucinum</name>
    <dbReference type="NCBI Taxonomy" id="1424081"/>
    <lineage>
        <taxon>Bacteria</taxon>
        <taxon>Bacillati</taxon>
        <taxon>Actinomycetota</taxon>
        <taxon>Actinomycetes</taxon>
        <taxon>Micromonosporales</taxon>
        <taxon>Micromonosporaceae</taxon>
        <taxon>Dactylosporangium</taxon>
    </lineage>
</organism>
<feature type="signal peptide" evidence="2">
    <location>
        <begin position="1"/>
        <end position="24"/>
    </location>
</feature>
<keyword evidence="1" id="KW-0812">Transmembrane</keyword>
<comment type="caution">
    <text evidence="3">The sequence shown here is derived from an EMBL/GenBank/DDBJ whole genome shotgun (WGS) entry which is preliminary data.</text>
</comment>
<evidence type="ECO:0000256" key="1">
    <source>
        <dbReference type="SAM" id="Phobius"/>
    </source>
</evidence>
<feature type="chain" id="PRO_5037816792" description="Secreted protein" evidence="2">
    <location>
        <begin position="25"/>
        <end position="75"/>
    </location>
</feature>
<gene>
    <name evidence="3" type="ORF">GCM10007977_102860</name>
</gene>
<name>A0A917UD88_9ACTN</name>
<sequence length="75" mass="8144">MTRYRNRALKASAALWLLVLLADAAWVATSGAAAVAATVLALCVLVSAALLAKFMLNLREQQPAPVRVRAQQRRR</sequence>
<dbReference type="RefSeq" id="WP_190257425.1">
    <property type="nucleotide sequence ID" value="NZ_BMPI01000097.1"/>
</dbReference>
<keyword evidence="4" id="KW-1185">Reference proteome</keyword>
<keyword evidence="2" id="KW-0732">Signal</keyword>
<proteinExistence type="predicted"/>
<accession>A0A917UD88</accession>
<protein>
    <recommendedName>
        <fullName evidence="5">Secreted protein</fullName>
    </recommendedName>
</protein>
<evidence type="ECO:0008006" key="5">
    <source>
        <dbReference type="Google" id="ProtNLM"/>
    </source>
</evidence>
<keyword evidence="1" id="KW-0472">Membrane</keyword>
<feature type="transmembrane region" description="Helical" evidence="1">
    <location>
        <begin position="34"/>
        <end position="52"/>
    </location>
</feature>